<protein>
    <submittedName>
        <fullName evidence="1">Phage tail protein</fullName>
    </submittedName>
</protein>
<evidence type="ECO:0000313" key="2">
    <source>
        <dbReference type="Proteomes" id="UP000241229"/>
    </source>
</evidence>
<comment type="caution">
    <text evidence="1">The sequence shown here is derived from an EMBL/GenBank/DDBJ whole genome shotgun (WGS) entry which is preliminary data.</text>
</comment>
<dbReference type="Proteomes" id="UP000241229">
    <property type="component" value="Unassembled WGS sequence"/>
</dbReference>
<reference evidence="1 2" key="1">
    <citation type="submission" date="2018-03" db="EMBL/GenBank/DDBJ databases">
        <title>The draft genome of Mesorhizobium sp. 6GN-30.</title>
        <authorList>
            <person name="Liu L."/>
            <person name="Li L."/>
            <person name="Wang T."/>
            <person name="Zhang X."/>
            <person name="Liang L."/>
        </authorList>
    </citation>
    <scope>NUCLEOTIDE SEQUENCE [LARGE SCALE GENOMIC DNA]</scope>
    <source>
        <strain evidence="1 2">6GN30</strain>
    </source>
</reference>
<dbReference type="OrthoDB" id="7772034at2"/>
<gene>
    <name evidence="1" type="ORF">C7I84_06065</name>
</gene>
<dbReference type="Pfam" id="PF06199">
    <property type="entry name" value="Phage_tail_2"/>
    <property type="match status" value="1"/>
</dbReference>
<name>A0A2P7SPY9_9HYPH</name>
<accession>A0A2P7SPY9</accession>
<sequence length="151" mass="16385">MAAIKVMNGEQLLVQIGDGATPTEGFAHDCLINTERGIQFTSTTNDTVVPDCESPELPGWFQRNKDGLSATITGAGKVHTTSLENWWTWYAGDATKNVRVRINVPAADGGGYWQGAFHLTEFQVSGTRKEHADVSVTLMNDGTITWTDATP</sequence>
<dbReference type="RefSeq" id="WP_106771254.1">
    <property type="nucleotide sequence ID" value="NZ_PXYK01000004.1"/>
</dbReference>
<keyword evidence="2" id="KW-1185">Reference proteome</keyword>
<dbReference type="InterPro" id="IPR011855">
    <property type="entry name" value="Phgtail_TP901_1"/>
</dbReference>
<evidence type="ECO:0000313" key="1">
    <source>
        <dbReference type="EMBL" id="PSJ64507.1"/>
    </source>
</evidence>
<dbReference type="EMBL" id="PXYK01000004">
    <property type="protein sequence ID" value="PSJ64507.1"/>
    <property type="molecule type" value="Genomic_DNA"/>
</dbReference>
<proteinExistence type="predicted"/>
<dbReference type="AlphaFoldDB" id="A0A2P7SPY9"/>
<organism evidence="1 2">
    <name type="scientific">Kumtagia ephedrae</name>
    <dbReference type="NCBI Taxonomy" id="2116701"/>
    <lineage>
        <taxon>Bacteria</taxon>
        <taxon>Pseudomonadati</taxon>
        <taxon>Pseudomonadota</taxon>
        <taxon>Alphaproteobacteria</taxon>
        <taxon>Hyphomicrobiales</taxon>
        <taxon>Phyllobacteriaceae</taxon>
        <taxon>Kumtagia</taxon>
    </lineage>
</organism>